<dbReference type="EMBL" id="JAUCMX010000004">
    <property type="protein sequence ID" value="KAK3548711.1"/>
    <property type="molecule type" value="Genomic_DNA"/>
</dbReference>
<protein>
    <recommendedName>
        <fullName evidence="1">Alkylated DNA repair protein AlkB homologue 8 N-terminal domain-containing protein</fullName>
    </recommendedName>
</protein>
<dbReference type="Pfam" id="PF09004">
    <property type="entry name" value="ALKBH8_N"/>
    <property type="match status" value="1"/>
</dbReference>
<comment type="caution">
    <text evidence="2">The sequence shown here is derived from an EMBL/GenBank/DDBJ whole genome shotgun (WGS) entry which is preliminary data.</text>
</comment>
<gene>
    <name evidence="2" type="ORF">QTP70_017264</name>
</gene>
<name>A0AAE0R9T9_9TELE</name>
<proteinExistence type="predicted"/>
<dbReference type="Proteomes" id="UP001274896">
    <property type="component" value="Unassembled WGS sequence"/>
</dbReference>
<evidence type="ECO:0000313" key="3">
    <source>
        <dbReference type="Proteomes" id="UP001274896"/>
    </source>
</evidence>
<accession>A0AAE0R9T9</accession>
<feature type="domain" description="Alkylated DNA repair protein AlkB homologue 8 N-terminal" evidence="1">
    <location>
        <begin position="69"/>
        <end position="110"/>
    </location>
</feature>
<dbReference type="AlphaFoldDB" id="A0AAE0R9T9"/>
<sequence>MSAWSVKSGSDEHTANNLLLNISKSKELIVDFSTKQERNYQPLIINGTPVERVGSFRYLGVHITQDLSWSCDINTLVKKARHHLYHLRCLKDFKLPSKVLKTFYTCTIESILMGSITAWKQHQAGQASSPEGGVISRAYHPHQAP</sequence>
<keyword evidence="3" id="KW-1185">Reference proteome</keyword>
<evidence type="ECO:0000313" key="2">
    <source>
        <dbReference type="EMBL" id="KAK3548711.1"/>
    </source>
</evidence>
<reference evidence="2" key="1">
    <citation type="submission" date="2023-06" db="EMBL/GenBank/DDBJ databases">
        <title>Male Hemibagrus guttatus genome.</title>
        <authorList>
            <person name="Bian C."/>
        </authorList>
    </citation>
    <scope>NUCLEOTIDE SEQUENCE</scope>
    <source>
        <strain evidence="2">Male_cb2023</strain>
        <tissue evidence="2">Muscle</tissue>
    </source>
</reference>
<evidence type="ECO:0000259" key="1">
    <source>
        <dbReference type="Pfam" id="PF09004"/>
    </source>
</evidence>
<dbReference type="GO" id="GO:0016706">
    <property type="term" value="F:2-oxoglutarate-dependent dioxygenase activity"/>
    <property type="evidence" value="ECO:0007669"/>
    <property type="project" value="InterPro"/>
</dbReference>
<organism evidence="2 3">
    <name type="scientific">Hemibagrus guttatus</name>
    <dbReference type="NCBI Taxonomy" id="175788"/>
    <lineage>
        <taxon>Eukaryota</taxon>
        <taxon>Metazoa</taxon>
        <taxon>Chordata</taxon>
        <taxon>Craniata</taxon>
        <taxon>Vertebrata</taxon>
        <taxon>Euteleostomi</taxon>
        <taxon>Actinopterygii</taxon>
        <taxon>Neopterygii</taxon>
        <taxon>Teleostei</taxon>
        <taxon>Ostariophysi</taxon>
        <taxon>Siluriformes</taxon>
        <taxon>Bagridae</taxon>
        <taxon>Hemibagrus</taxon>
    </lineage>
</organism>
<dbReference type="GO" id="GO:0008168">
    <property type="term" value="F:methyltransferase activity"/>
    <property type="evidence" value="ECO:0007669"/>
    <property type="project" value="InterPro"/>
</dbReference>
<dbReference type="InterPro" id="IPR015095">
    <property type="entry name" value="AlkB_hom8_N"/>
</dbReference>